<comment type="caution">
    <text evidence="6">The sequence shown here is derived from an EMBL/GenBank/DDBJ whole genome shotgun (WGS) entry which is preliminary data.</text>
</comment>
<evidence type="ECO:0000259" key="5">
    <source>
        <dbReference type="Pfam" id="PF16687"/>
    </source>
</evidence>
<accession>A0A9J6BUW7</accession>
<evidence type="ECO:0000313" key="7">
    <source>
        <dbReference type="Proteomes" id="UP001107558"/>
    </source>
</evidence>
<feature type="compositionally biased region" description="Basic and acidic residues" evidence="3">
    <location>
        <begin position="1454"/>
        <end position="1464"/>
    </location>
</feature>
<dbReference type="Pfam" id="PF16687">
    <property type="entry name" value="ELYS-bb"/>
    <property type="match status" value="1"/>
</dbReference>
<name>A0A9J6BUW7_POLVA</name>
<comment type="subcellular location">
    <subcellularLocation>
        <location evidence="1">Nucleus</location>
    </subcellularLocation>
</comment>
<feature type="region of interest" description="Disordered" evidence="3">
    <location>
        <begin position="1262"/>
        <end position="1319"/>
    </location>
</feature>
<evidence type="ECO:0008006" key="8">
    <source>
        <dbReference type="Google" id="ProtNLM"/>
    </source>
</evidence>
<evidence type="ECO:0000256" key="2">
    <source>
        <dbReference type="ARBA" id="ARBA00023242"/>
    </source>
</evidence>
<feature type="compositionally biased region" description="Basic and acidic residues" evidence="3">
    <location>
        <begin position="2103"/>
        <end position="2119"/>
    </location>
</feature>
<feature type="compositionally biased region" description="Polar residues" evidence="3">
    <location>
        <begin position="1281"/>
        <end position="1299"/>
    </location>
</feature>
<feature type="region of interest" description="Disordered" evidence="3">
    <location>
        <begin position="1523"/>
        <end position="1546"/>
    </location>
</feature>
<feature type="compositionally biased region" description="Low complexity" evidence="3">
    <location>
        <begin position="2074"/>
        <end position="2084"/>
    </location>
</feature>
<gene>
    <name evidence="6" type="ORF">PVAND_003554</name>
</gene>
<reference evidence="6" key="1">
    <citation type="submission" date="2021-03" db="EMBL/GenBank/DDBJ databases">
        <title>Chromosome level genome of the anhydrobiotic midge Polypedilum vanderplanki.</title>
        <authorList>
            <person name="Yoshida Y."/>
            <person name="Kikawada T."/>
            <person name="Gusev O."/>
        </authorList>
    </citation>
    <scope>NUCLEOTIDE SEQUENCE</scope>
    <source>
        <strain evidence="6">NIAS01</strain>
        <tissue evidence="6">Whole body or cell culture</tissue>
    </source>
</reference>
<feature type="domain" description="ELYS beta-propeller" evidence="5">
    <location>
        <begin position="42"/>
        <end position="317"/>
    </location>
</feature>
<feature type="region of interest" description="Disordered" evidence="3">
    <location>
        <begin position="1475"/>
        <end position="1494"/>
    </location>
</feature>
<feature type="compositionally biased region" description="Acidic residues" evidence="3">
    <location>
        <begin position="1397"/>
        <end position="1407"/>
    </location>
</feature>
<dbReference type="PANTHER" id="PTHR21583:SF8">
    <property type="entry name" value="PROTEIN ELYS"/>
    <property type="match status" value="1"/>
</dbReference>
<dbReference type="SUPFAM" id="SSF50978">
    <property type="entry name" value="WD40 repeat-like"/>
    <property type="match status" value="1"/>
</dbReference>
<proteinExistence type="predicted"/>
<feature type="compositionally biased region" description="Basic and acidic residues" evidence="3">
    <location>
        <begin position="1310"/>
        <end position="1319"/>
    </location>
</feature>
<feature type="compositionally biased region" description="Polar residues" evidence="3">
    <location>
        <begin position="1836"/>
        <end position="1845"/>
    </location>
</feature>
<evidence type="ECO:0000259" key="4">
    <source>
        <dbReference type="Pfam" id="PF13934"/>
    </source>
</evidence>
<evidence type="ECO:0000256" key="1">
    <source>
        <dbReference type="ARBA" id="ARBA00004123"/>
    </source>
</evidence>
<feature type="compositionally biased region" description="Acidic residues" evidence="3">
    <location>
        <begin position="1421"/>
        <end position="1441"/>
    </location>
</feature>
<dbReference type="InterPro" id="IPR036322">
    <property type="entry name" value="WD40_repeat_dom_sf"/>
</dbReference>
<evidence type="ECO:0000313" key="6">
    <source>
        <dbReference type="EMBL" id="KAG5673512.1"/>
    </source>
</evidence>
<protein>
    <recommendedName>
        <fullName evidence="8">ELYS-like domain-containing protein</fullName>
    </recommendedName>
</protein>
<dbReference type="Pfam" id="PF13934">
    <property type="entry name" value="ELYS"/>
    <property type="match status" value="1"/>
</dbReference>
<dbReference type="GO" id="GO:0005634">
    <property type="term" value="C:nucleus"/>
    <property type="evidence" value="ECO:0007669"/>
    <property type="project" value="UniProtKB-SubCell"/>
</dbReference>
<feature type="compositionally biased region" description="Low complexity" evidence="3">
    <location>
        <begin position="2019"/>
        <end position="2045"/>
    </location>
</feature>
<dbReference type="EMBL" id="JADBJN010000003">
    <property type="protein sequence ID" value="KAG5673512.1"/>
    <property type="molecule type" value="Genomic_DNA"/>
</dbReference>
<feature type="compositionally biased region" description="Basic and acidic residues" evidence="3">
    <location>
        <begin position="1986"/>
        <end position="1995"/>
    </location>
</feature>
<keyword evidence="2" id="KW-0539">Nucleus</keyword>
<dbReference type="InterPro" id="IPR032040">
    <property type="entry name" value="ELYS-bb"/>
</dbReference>
<feature type="compositionally biased region" description="Low complexity" evidence="3">
    <location>
        <begin position="1962"/>
        <end position="1971"/>
    </location>
</feature>
<keyword evidence="7" id="KW-1185">Reference proteome</keyword>
<feature type="region of interest" description="Disordered" evidence="3">
    <location>
        <begin position="1331"/>
        <end position="1470"/>
    </location>
</feature>
<dbReference type="Proteomes" id="UP001107558">
    <property type="component" value="Chromosome 3"/>
</dbReference>
<dbReference type="InterPro" id="IPR052620">
    <property type="entry name" value="ELYS/MEL-28_NucAsmblyFactor"/>
</dbReference>
<organism evidence="6 7">
    <name type="scientific">Polypedilum vanderplanki</name>
    <name type="common">Sleeping chironomid midge</name>
    <dbReference type="NCBI Taxonomy" id="319348"/>
    <lineage>
        <taxon>Eukaryota</taxon>
        <taxon>Metazoa</taxon>
        <taxon>Ecdysozoa</taxon>
        <taxon>Arthropoda</taxon>
        <taxon>Hexapoda</taxon>
        <taxon>Insecta</taxon>
        <taxon>Pterygota</taxon>
        <taxon>Neoptera</taxon>
        <taxon>Endopterygota</taxon>
        <taxon>Diptera</taxon>
        <taxon>Nematocera</taxon>
        <taxon>Chironomoidea</taxon>
        <taxon>Chironomidae</taxon>
        <taxon>Chironominae</taxon>
        <taxon>Polypedilum</taxon>
        <taxon>Polypedilum</taxon>
    </lineage>
</organism>
<evidence type="ECO:0000256" key="3">
    <source>
        <dbReference type="SAM" id="MobiDB-lite"/>
    </source>
</evidence>
<dbReference type="OrthoDB" id="6513151at2759"/>
<feature type="compositionally biased region" description="Low complexity" evidence="3">
    <location>
        <begin position="1872"/>
        <end position="1895"/>
    </location>
</feature>
<feature type="domain" description="ELYS-like" evidence="4">
    <location>
        <begin position="709"/>
        <end position="924"/>
    </location>
</feature>
<feature type="region of interest" description="Disordered" evidence="3">
    <location>
        <begin position="1825"/>
        <end position="1904"/>
    </location>
</feature>
<dbReference type="PANTHER" id="PTHR21583">
    <property type="entry name" value="ELYS PROTEIN"/>
    <property type="match status" value="1"/>
</dbReference>
<feature type="compositionally biased region" description="Polar residues" evidence="3">
    <location>
        <begin position="1975"/>
        <end position="1985"/>
    </location>
</feature>
<feature type="region of interest" description="Disordered" evidence="3">
    <location>
        <begin position="1929"/>
        <end position="2176"/>
    </location>
</feature>
<feature type="compositionally biased region" description="Polar residues" evidence="3">
    <location>
        <begin position="1932"/>
        <end position="1944"/>
    </location>
</feature>
<dbReference type="InterPro" id="IPR025151">
    <property type="entry name" value="ELYS_dom"/>
</dbReference>
<sequence>MSTTEKLELIKSINIKTGQQEPYSSQNEQTPNRLAGFLQNGKLSWIAYDAILRIISTNTGVEIAYYNFAKHNGIEGCRINYIEEIKYLPDLCIIAVSMEFVNNSIASHDAGMISIFCIQGSKILGSMDMSEHITSCKYLDWEICRRSALREFHGTLAIGTNQGKIFLVDLMIPNDINEIVLSRSYAGEIFPMVIAPMNDDTNQVQLINLHKKFINTRDSIGERSFFAIQLKQVLDDSGAIISFLCMPSLIMMATGLADGRMILYDLVDLQAFHLAYPPGNCSPLTHMSFIEPADDPRSAIYIWAFHASKDGAIAVMHSIMFENRVNGYYENFRSCSVRLTMPMFTKDTFPVCCRSITKKLSEEDEIITINLLVWTSPSRNLTNVMIFDLNQWYKEEMPSVGDWRNHLKYAVVFEVQNIALDTLLNEQSVMPFNSISRPEEHFYPNSLSFDIVVLEIKRFTHYHWVGAQNQVLQQFHIVGPNMILEPSYYFNELLQVSILPQFYDTNFSIASSIELKREFLLSVALEYNFTGFLMKCAWSWADGSYIGKDGTGVSLSTLTEWIWNRVLAIKEISNTLSQPLFDFSEQRIDCGTQKQLSMCCKQLKTLSELLQIITNDYKRFIPENIQSRLQNQMETVKMASDYQEVLQWLLNVGMLPEGNQNYNSETELNDDFIIVPYPYRTISSHYNTQRFKFNDDEDDRNNSFPCKYLFIDLYIENECNGNDLIQNWNGNYPPKTIQSLLRTLLVSNIPTENKHVILMYVFMDITNALNETPYATIVRNLIKFPAVFKIKPSTIKRTQAFWNLDNGLLDTAVEELISPLSNDRFLPKWQRELLVRALLKQNATSLALRALCAPGYPIAAELEMATLLSNNLISKALKTQRASGDRSLLKKFFHTILHSANYEQLLDLALTEDEGNVLREYLQSTDLPNSVNLHFVYLLQRAKFIDAARLMDSFNNSDAHLSMESPKHVLNAYYSVMEPTTRKLTSMAYTESQSNLSRVNEPPLPLSVSLIRSRCNATNDIYKKCVQSITEATHDTNQEVNEIPFIGMPKLGMFAQKPHEIQTQDIIEPLEFNEHGKRTKNSNNEIFQMDVLEGPRAKRRKIDEVLTSNKFKSFVDRRINLLTNFKQTRPQLNFSMKTPSSSSRVTPEKQIPVPLLFGDVLTPIVEKKTPLKILADRAATPQSILKTKSCRSSVSPAHSRYSEYDDNKSVKSITFAMPDNRDQDSSYLDESFGEAVQVNSSAEIFYSPEKQTKDDDIVAISSSSTITSGPKPRPSIKSHSRSNTPNEEVFSKQPQSISINKPIEEEEEEVKPFTSHDVRAQSTQKVFAEHIEKPASPQQIAETIESSNESENNEIFKREGILNSTDEESESSVSIPDDSIYGYVRKSVLQTTTQTDSSDDEEEDDEREPSYRRNNLQSSSSDDDDEDLQIAEDEHFEEEELPEHSDYDDYDESSSDKSPEKKINITESNEIIELLDSDDDDISMNSPKHNLPPFNQIESRQEIVQKTTSEKDEMDVSEYQKLSNTQNPIDLNESHSLTKSTSHIDPQQEVFQQTISTKEDEIEEMDILELENVQNTTELNEPSTENEMIALIYDNLEEQQNVIKSKELEQSVIATTSQIEPQHEEIDPQKVLIKEPESEENVIVELENAQNIIKSNQVSSEKDINEMSAMNEGTKNILEVAMIEEESKVEELNVVVTNEMTELLIEKEITEVSTKNVLEVAIIEEENKIENTEGIVSAVSTTETHELTIEKEIIEISTINEETKNILEVAMIEEETKVEEHSTATNETQTNEKTLDIAMIDDDKNNSDIAENLKIDMEVQEILKTPTKNKGEVEPHSSQTDTDYLSTPRRTRSVARFESETGDAQKPIRLLRATSVPSSSTSSSPVPHSRSSRASSELRTNPKAMIKEKMLESIAESPVMLTRSKVRMLNESRGTTPQTPNSRAPSEDQDSVKKTPRRRRSSSSTPITPRRILTRASSVASSTQIDGEKTPEEPTKSNLRNKKSKMNNSDDEGEDTKSLKSNKSTSSSRKKNTSSSNTKNTPNTSPIIDELNQNTRRLTRGQLAVLEKSREVAQRLSSSSQLRRTVSDYGSRGNIEENDSDNESVKSEKSKDSKKSSRRGDRKRKLPSHLNDFETSSNASSRKSKSPKKHQDLSVIPEENETPSVLERSTRSQKKK</sequence>